<dbReference type="EMBL" id="WTVG01000008">
    <property type="protein sequence ID" value="NMG24006.1"/>
    <property type="molecule type" value="Genomic_DNA"/>
</dbReference>
<dbReference type="InterPro" id="IPR043128">
    <property type="entry name" value="Rev_trsase/Diguanyl_cyclase"/>
</dbReference>
<dbReference type="SUPFAM" id="SSF55073">
    <property type="entry name" value="Nucleotide cyclase"/>
    <property type="match status" value="1"/>
</dbReference>
<comment type="caution">
    <text evidence="3">The sequence shown here is derived from an EMBL/GenBank/DDBJ whole genome shotgun (WGS) entry which is preliminary data.</text>
</comment>
<dbReference type="NCBIfam" id="TIGR00254">
    <property type="entry name" value="GGDEF"/>
    <property type="match status" value="1"/>
</dbReference>
<dbReference type="SMART" id="SM00267">
    <property type="entry name" value="GGDEF"/>
    <property type="match status" value="1"/>
</dbReference>
<reference evidence="3" key="1">
    <citation type="submission" date="2019-12" db="EMBL/GenBank/DDBJ databases">
        <title>Comparative genomics gives insights into the taxonomy of the Azoarcus-Aromatoleum group and reveals separate origins of nif in the plant-associated Azoarcus and non-plant-associated Aromatoleum sub-groups.</title>
        <authorList>
            <person name="Lafos M."/>
            <person name="Maluk M."/>
            <person name="Batista M."/>
            <person name="Junghare M."/>
            <person name="Carmona M."/>
            <person name="Faoro H."/>
            <person name="Cruz L.M."/>
            <person name="Battistoni F."/>
            <person name="De Souza E."/>
            <person name="Pedrosa F."/>
            <person name="Chen W.-M."/>
            <person name="Poole P.S."/>
            <person name="Dixon R.A."/>
            <person name="James E.K."/>
        </authorList>
    </citation>
    <scope>NUCLEOTIDE SEQUENCE</scope>
    <source>
        <strain evidence="3">LuFRes1</strain>
    </source>
</reference>
<gene>
    <name evidence="3" type="ORF">GO606_04565</name>
</gene>
<dbReference type="Proteomes" id="UP000615989">
    <property type="component" value="Unassembled WGS sequence"/>
</dbReference>
<dbReference type="PANTHER" id="PTHR33121:SF71">
    <property type="entry name" value="OXYGEN SENSOR PROTEIN DOSP"/>
    <property type="match status" value="1"/>
</dbReference>
<accession>A0ABX1PI38</accession>
<dbReference type="RefSeq" id="WP_169117409.1">
    <property type="nucleotide sequence ID" value="NZ_WTVG02000038.1"/>
</dbReference>
<dbReference type="InterPro" id="IPR000160">
    <property type="entry name" value="GGDEF_dom"/>
</dbReference>
<keyword evidence="4" id="KW-1185">Reference proteome</keyword>
<feature type="domain" description="GGDEF" evidence="2">
    <location>
        <begin position="217"/>
        <end position="348"/>
    </location>
</feature>
<dbReference type="InterPro" id="IPR035919">
    <property type="entry name" value="EAL_sf"/>
</dbReference>
<dbReference type="Gene3D" id="3.30.450.40">
    <property type="match status" value="1"/>
</dbReference>
<dbReference type="PROSITE" id="PS50883">
    <property type="entry name" value="EAL"/>
    <property type="match status" value="1"/>
</dbReference>
<dbReference type="PROSITE" id="PS50887">
    <property type="entry name" value="GGDEF"/>
    <property type="match status" value="1"/>
</dbReference>
<dbReference type="SUPFAM" id="SSF141868">
    <property type="entry name" value="EAL domain-like"/>
    <property type="match status" value="1"/>
</dbReference>
<dbReference type="Pfam" id="PF00563">
    <property type="entry name" value="EAL"/>
    <property type="match status" value="1"/>
</dbReference>
<dbReference type="InterPro" id="IPR050706">
    <property type="entry name" value="Cyclic-di-GMP_PDE-like"/>
</dbReference>
<dbReference type="Pfam" id="PF13185">
    <property type="entry name" value="GAF_2"/>
    <property type="match status" value="1"/>
</dbReference>
<dbReference type="SUPFAM" id="SSF55781">
    <property type="entry name" value="GAF domain-like"/>
    <property type="match status" value="1"/>
</dbReference>
<dbReference type="PANTHER" id="PTHR33121">
    <property type="entry name" value="CYCLIC DI-GMP PHOSPHODIESTERASE PDEF"/>
    <property type="match status" value="1"/>
</dbReference>
<dbReference type="CDD" id="cd01949">
    <property type="entry name" value="GGDEF"/>
    <property type="match status" value="1"/>
</dbReference>
<dbReference type="Gene3D" id="3.30.70.270">
    <property type="match status" value="1"/>
</dbReference>
<dbReference type="Pfam" id="PF00990">
    <property type="entry name" value="GGDEF"/>
    <property type="match status" value="1"/>
</dbReference>
<dbReference type="Gene3D" id="3.20.20.450">
    <property type="entry name" value="EAL domain"/>
    <property type="match status" value="1"/>
</dbReference>
<evidence type="ECO:0000313" key="4">
    <source>
        <dbReference type="Proteomes" id="UP000615989"/>
    </source>
</evidence>
<evidence type="ECO:0000259" key="1">
    <source>
        <dbReference type="PROSITE" id="PS50883"/>
    </source>
</evidence>
<name>A0ABX1PI38_9RHOO</name>
<organism evidence="3 4">
    <name type="scientific">Aromatoleum anaerobium</name>
    <dbReference type="NCBI Taxonomy" id="182180"/>
    <lineage>
        <taxon>Bacteria</taxon>
        <taxon>Pseudomonadati</taxon>
        <taxon>Pseudomonadota</taxon>
        <taxon>Betaproteobacteria</taxon>
        <taxon>Rhodocyclales</taxon>
        <taxon>Rhodocyclaceae</taxon>
        <taxon>Aromatoleum</taxon>
    </lineage>
</organism>
<dbReference type="InterPro" id="IPR029787">
    <property type="entry name" value="Nucleotide_cyclase"/>
</dbReference>
<protein>
    <submittedName>
        <fullName evidence="3">EAL domain-containing protein</fullName>
    </submittedName>
</protein>
<sequence>MNYAERALRTLSAGNRTLLRAEDEASLLQEMCQVIVELGGYRMAWVGFAEQDEGKTLRPVAHRGFEDGFFDIAHFTWAEGEGGPTAQAVRTGKPVVVQDIKTVVAPHLPVAITEAIERGYASVVAFPLIIDGQVGGNLTIFAAETDAFDEQEVGLLGEMADDLAFGIGTLRMRARHREAEETIRRMAYFDTLTALPNRTSAEETLSTAIEFARSQHQSLAILLVKVGLFQEISDTLGYREADQLLREMSRRLATLAGELPSIARVGEDEFSLLLRNAGAETACRLAQRIVREACDSVAVNGLMIDPHVYIGVVLFPGHGTTPEALMRRAKIAAVQSRRTVAKYGLYQGTADVESTRRLTLMSDLRRAIEQDELLLYCQPKVSIASREVCGAEALVRWRHPQHGMVATGEFIALAERAGLIMPLTRWVLETAFRQSHTWYEQGVRCPLSVNLSAQDLRDPRLIDRIVGLFATWAMPPELVQFELTESALMEDPAGALDTMARLKALGVELFVDDFGTGYSSLSYLQKLPVDALKIDQSFVMSMLTNPGSAIIVRSTVDLGHNLGLGVVAEGVESEGLWEGLRALGCDTAQGHFVGMPIPADQFIEWEAHSPWRLRPAAGDTTPAIAR</sequence>
<feature type="domain" description="EAL" evidence="1">
    <location>
        <begin position="357"/>
        <end position="610"/>
    </location>
</feature>
<dbReference type="InterPro" id="IPR029016">
    <property type="entry name" value="GAF-like_dom_sf"/>
</dbReference>
<dbReference type="CDD" id="cd01948">
    <property type="entry name" value="EAL"/>
    <property type="match status" value="1"/>
</dbReference>
<evidence type="ECO:0000259" key="2">
    <source>
        <dbReference type="PROSITE" id="PS50887"/>
    </source>
</evidence>
<dbReference type="SMART" id="SM00052">
    <property type="entry name" value="EAL"/>
    <property type="match status" value="1"/>
</dbReference>
<dbReference type="InterPro" id="IPR003018">
    <property type="entry name" value="GAF"/>
</dbReference>
<evidence type="ECO:0000313" key="3">
    <source>
        <dbReference type="EMBL" id="NMG24006.1"/>
    </source>
</evidence>
<proteinExistence type="predicted"/>
<dbReference type="InterPro" id="IPR001633">
    <property type="entry name" value="EAL_dom"/>
</dbReference>